<dbReference type="Proteomes" id="UP000662200">
    <property type="component" value="Unassembled WGS sequence"/>
</dbReference>
<keyword evidence="1" id="KW-0812">Transmembrane</keyword>
<keyword evidence="1" id="KW-0472">Membrane</keyword>
<protein>
    <recommendedName>
        <fullName evidence="4">DUF998 domain-containing protein</fullName>
    </recommendedName>
</protein>
<dbReference type="RefSeq" id="WP_189112674.1">
    <property type="nucleotide sequence ID" value="NZ_BMQC01000002.1"/>
</dbReference>
<feature type="transmembrane region" description="Helical" evidence="1">
    <location>
        <begin position="181"/>
        <end position="198"/>
    </location>
</feature>
<gene>
    <name evidence="2" type="ORF">GCM10010124_06540</name>
</gene>
<reference evidence="2" key="2">
    <citation type="submission" date="2020-09" db="EMBL/GenBank/DDBJ databases">
        <authorList>
            <person name="Sun Q."/>
            <person name="Ohkuma M."/>
        </authorList>
    </citation>
    <scope>NUCLEOTIDE SEQUENCE</scope>
    <source>
        <strain evidence="2">JCM 3091</strain>
    </source>
</reference>
<keyword evidence="1" id="KW-1133">Transmembrane helix</keyword>
<organism evidence="2 3">
    <name type="scientific">Pilimelia terevasa</name>
    <dbReference type="NCBI Taxonomy" id="53372"/>
    <lineage>
        <taxon>Bacteria</taxon>
        <taxon>Bacillati</taxon>
        <taxon>Actinomycetota</taxon>
        <taxon>Actinomycetes</taxon>
        <taxon>Micromonosporales</taxon>
        <taxon>Micromonosporaceae</taxon>
        <taxon>Pilimelia</taxon>
    </lineage>
</organism>
<evidence type="ECO:0000313" key="2">
    <source>
        <dbReference type="EMBL" id="GGK16599.1"/>
    </source>
</evidence>
<feature type="transmembrane region" description="Helical" evidence="1">
    <location>
        <begin position="76"/>
        <end position="96"/>
    </location>
</feature>
<feature type="transmembrane region" description="Helical" evidence="1">
    <location>
        <begin position="148"/>
        <end position="169"/>
    </location>
</feature>
<comment type="caution">
    <text evidence="2">The sequence shown here is derived from an EMBL/GenBank/DDBJ whole genome shotgun (WGS) entry which is preliminary data.</text>
</comment>
<dbReference type="AlphaFoldDB" id="A0A8J3BK86"/>
<evidence type="ECO:0000313" key="3">
    <source>
        <dbReference type="Proteomes" id="UP000662200"/>
    </source>
</evidence>
<sequence length="217" mass="21099">MRLAAGVGGLLLAAGLLGMVVADLSAGLPAFVSEAGTALAPAPALYRHGLLAAALGIAGLAYALHRAAVAGPGTAGRAAPAALALAAPLAAVSGAVACSARCPLPPYERTTAADLVHAGASIAACAAIALAMLVLARQAADAALRRRTAAAAAVAVPLFAAVAVCLLAVGRATVTGLCERAALGAAVAWLLYLAWHLARRRHPAARRVGPAQVGAAP</sequence>
<feature type="transmembrane region" description="Helical" evidence="1">
    <location>
        <begin position="45"/>
        <end position="64"/>
    </location>
</feature>
<dbReference type="EMBL" id="BMQC01000002">
    <property type="protein sequence ID" value="GGK16599.1"/>
    <property type="molecule type" value="Genomic_DNA"/>
</dbReference>
<evidence type="ECO:0008006" key="4">
    <source>
        <dbReference type="Google" id="ProtNLM"/>
    </source>
</evidence>
<keyword evidence="3" id="KW-1185">Reference proteome</keyword>
<dbReference type="InterPro" id="IPR009339">
    <property type="entry name" value="DUF998"/>
</dbReference>
<proteinExistence type="predicted"/>
<accession>A0A8J3BK86</accession>
<evidence type="ECO:0000256" key="1">
    <source>
        <dbReference type="SAM" id="Phobius"/>
    </source>
</evidence>
<feature type="transmembrane region" description="Helical" evidence="1">
    <location>
        <begin position="116"/>
        <end position="136"/>
    </location>
</feature>
<dbReference type="Pfam" id="PF06197">
    <property type="entry name" value="DUF998"/>
    <property type="match status" value="1"/>
</dbReference>
<name>A0A8J3BK86_9ACTN</name>
<reference evidence="2" key="1">
    <citation type="journal article" date="2014" name="Int. J. Syst. Evol. Microbiol.">
        <title>Complete genome sequence of Corynebacterium casei LMG S-19264T (=DSM 44701T), isolated from a smear-ripened cheese.</title>
        <authorList>
            <consortium name="US DOE Joint Genome Institute (JGI-PGF)"/>
            <person name="Walter F."/>
            <person name="Albersmeier A."/>
            <person name="Kalinowski J."/>
            <person name="Ruckert C."/>
        </authorList>
    </citation>
    <scope>NUCLEOTIDE SEQUENCE</scope>
    <source>
        <strain evidence="2">JCM 3091</strain>
    </source>
</reference>